<protein>
    <submittedName>
        <fullName evidence="1">Uncharacterized protein</fullName>
    </submittedName>
</protein>
<dbReference type="EMBL" id="LBSA01000041">
    <property type="protein sequence ID" value="KKQ07627.1"/>
    <property type="molecule type" value="Genomic_DNA"/>
</dbReference>
<organism evidence="1 2">
    <name type="scientific">Candidatus Daviesbacteria bacterium GW2011_GWB1_36_5</name>
    <dbReference type="NCBI Taxonomy" id="1618426"/>
    <lineage>
        <taxon>Bacteria</taxon>
        <taxon>Candidatus Daviesiibacteriota</taxon>
    </lineage>
</organism>
<dbReference type="Proteomes" id="UP000034492">
    <property type="component" value="Unassembled WGS sequence"/>
</dbReference>
<proteinExistence type="predicted"/>
<dbReference type="SUPFAM" id="SSF53795">
    <property type="entry name" value="PEP carboxykinase-like"/>
    <property type="match status" value="1"/>
</dbReference>
<comment type="caution">
    <text evidence="1">The sequence shown here is derived from an EMBL/GenBank/DDBJ whole genome shotgun (WGS) entry which is preliminary data.</text>
</comment>
<dbReference type="AlphaFoldDB" id="A0A0G0EQ57"/>
<dbReference type="InterPro" id="IPR027417">
    <property type="entry name" value="P-loop_NTPase"/>
</dbReference>
<gene>
    <name evidence="1" type="ORF">US19_C0041G0018</name>
</gene>
<dbReference type="Gene3D" id="3.40.50.300">
    <property type="entry name" value="P-loop containing nucleotide triphosphate hydrolases"/>
    <property type="match status" value="1"/>
</dbReference>
<reference evidence="1 2" key="1">
    <citation type="journal article" date="2015" name="Nature">
        <title>rRNA introns, odd ribosomes, and small enigmatic genomes across a large radiation of phyla.</title>
        <authorList>
            <person name="Brown C.T."/>
            <person name="Hug L.A."/>
            <person name="Thomas B.C."/>
            <person name="Sharon I."/>
            <person name="Castelle C.J."/>
            <person name="Singh A."/>
            <person name="Wilkins M.J."/>
            <person name="Williams K.H."/>
            <person name="Banfield J.F."/>
        </authorList>
    </citation>
    <scope>NUCLEOTIDE SEQUENCE [LARGE SCALE GENOMIC DNA]</scope>
</reference>
<name>A0A0G0EQ57_9BACT</name>
<evidence type="ECO:0000313" key="2">
    <source>
        <dbReference type="Proteomes" id="UP000034492"/>
    </source>
</evidence>
<evidence type="ECO:0000313" key="1">
    <source>
        <dbReference type="EMBL" id="KKQ07627.1"/>
    </source>
</evidence>
<sequence>MAKIMDRIFLKIADFIIGLKLHKSDPFQVKELFQQVATYYYRGFTIDKPKKVDAWIEVVQNTSFKVLINPKESSYYINFYKERNKKLITYYHVSYNHLKVVVRKPVHRLLVKNKGLILHGSASLINKKACLFLGDSGAGKSTIVEILTKKFTPLADDNLIIRKYREGYYFFQTPFIESNYSIKKTSERFPLGKIFVLRKGRENKITPINNKQIALSLLAKQLITDSADVNTQMKIVFEMISELDLYKLEFTLGKKDNLIKILENEI</sequence>
<accession>A0A0G0EQ57</accession>